<dbReference type="Pfam" id="PF09694">
    <property type="entry name" value="Gcw_chp"/>
    <property type="match status" value="1"/>
</dbReference>
<keyword evidence="2" id="KW-0732">Signal</keyword>
<dbReference type="InterPro" id="IPR010239">
    <property type="entry name" value="CHP02001"/>
</dbReference>
<feature type="compositionally biased region" description="Basic and acidic residues" evidence="1">
    <location>
        <begin position="29"/>
        <end position="39"/>
    </location>
</feature>
<evidence type="ECO:0000256" key="2">
    <source>
        <dbReference type="SAM" id="SignalP"/>
    </source>
</evidence>
<dbReference type="HOGENOM" id="CLU_074587_3_0_5"/>
<dbReference type="OrthoDB" id="7595139at2"/>
<organism evidence="3 4">
    <name type="scientific">Brevundimonas subvibrioides (strain ATCC 15264 / DSM 4735 / LMG 14903 / NBRC 16000 / CB 81)</name>
    <name type="common">Caulobacter subvibrioides</name>
    <dbReference type="NCBI Taxonomy" id="633149"/>
    <lineage>
        <taxon>Bacteria</taxon>
        <taxon>Pseudomonadati</taxon>
        <taxon>Pseudomonadota</taxon>
        <taxon>Alphaproteobacteria</taxon>
        <taxon>Caulobacterales</taxon>
        <taxon>Caulobacteraceae</taxon>
        <taxon>Brevundimonas</taxon>
    </lineage>
</organism>
<reference evidence="4" key="1">
    <citation type="journal article" date="2011" name="J. Bacteriol.">
        <title>Genome sequences of eight morphologically diverse alphaproteobacteria.</title>
        <authorList>
            <consortium name="US DOE Joint Genome Institute"/>
            <person name="Brown P.J."/>
            <person name="Kysela D.T."/>
            <person name="Buechlein A."/>
            <person name="Hemmerich C."/>
            <person name="Brun Y.V."/>
        </authorList>
    </citation>
    <scope>NUCLEOTIDE SEQUENCE [LARGE SCALE GENOMIC DNA]</scope>
    <source>
        <strain evidence="4">ATCC 15264 / DSM 4735 / LMG 14903 / NBRC 16000 / CB 81</strain>
    </source>
</reference>
<gene>
    <name evidence="3" type="ordered locus">Bresu_1609</name>
</gene>
<dbReference type="InParanoid" id="D9QGV4"/>
<evidence type="ECO:0000313" key="4">
    <source>
        <dbReference type="Proteomes" id="UP000002696"/>
    </source>
</evidence>
<evidence type="ECO:0008006" key="5">
    <source>
        <dbReference type="Google" id="ProtNLM"/>
    </source>
</evidence>
<proteinExistence type="predicted"/>
<feature type="chain" id="PRO_5003126666" description="Porin domain-containing protein" evidence="2">
    <location>
        <begin position="24"/>
        <end position="240"/>
    </location>
</feature>
<sequence>MTRSRLAALAPALILVAFGPAEALAQDRDNARWSPDRASHWSFETGAGTDNRSKGASKTDGDPYVFGEVQWNAASGFYADAEFETIDSSGSRVETELEAGWQFAAVGLEFDTSVSRKWRVGADPGQDDDAWEYQFDVMREFGPVDTRLRVEHSPDGLGSTGTTTWVETRLRWPVTEGLQASATLGRREQDGAPDYTGWNAGVTYELTGTTDLDLRWHGTDAEDEGRQYEDALVASVLIAF</sequence>
<dbReference type="Proteomes" id="UP000002696">
    <property type="component" value="Chromosome"/>
</dbReference>
<protein>
    <recommendedName>
        <fullName evidence="5">Porin domain-containing protein</fullName>
    </recommendedName>
</protein>
<dbReference type="EMBL" id="CP002102">
    <property type="protein sequence ID" value="ADL00920.1"/>
    <property type="molecule type" value="Genomic_DNA"/>
</dbReference>
<feature type="compositionally biased region" description="Basic and acidic residues" evidence="1">
    <location>
        <begin position="51"/>
        <end position="61"/>
    </location>
</feature>
<evidence type="ECO:0000256" key="1">
    <source>
        <dbReference type="SAM" id="MobiDB-lite"/>
    </source>
</evidence>
<dbReference type="InterPro" id="IPR023614">
    <property type="entry name" value="Porin_dom_sf"/>
</dbReference>
<dbReference type="KEGG" id="bsb:Bresu_1609"/>
<feature type="region of interest" description="Disordered" evidence="1">
    <location>
        <begin position="29"/>
        <end position="61"/>
    </location>
</feature>
<dbReference type="BioCyc" id="BSUB633149:G1GM8-1597-MONOMER"/>
<feature type="signal peptide" evidence="2">
    <location>
        <begin position="1"/>
        <end position="23"/>
    </location>
</feature>
<dbReference type="Gene3D" id="2.40.160.10">
    <property type="entry name" value="Porin"/>
    <property type="match status" value="1"/>
</dbReference>
<keyword evidence="4" id="KW-1185">Reference proteome</keyword>
<accession>D9QGV4</accession>
<dbReference type="AlphaFoldDB" id="D9QGV4"/>
<dbReference type="STRING" id="633149.Bresu_1609"/>
<evidence type="ECO:0000313" key="3">
    <source>
        <dbReference type="EMBL" id="ADL00920.1"/>
    </source>
</evidence>
<name>D9QGV4_BRESC</name>
<dbReference type="RefSeq" id="WP_013269022.1">
    <property type="nucleotide sequence ID" value="NC_014375.1"/>
</dbReference>
<dbReference type="SUPFAM" id="SSF56935">
    <property type="entry name" value="Porins"/>
    <property type="match status" value="1"/>
</dbReference>